<keyword evidence="2" id="KW-1185">Reference proteome</keyword>
<sequence length="516" mass="58473">MTDILPIVILFTVGIVTCVYAALKGNNNKQTKPLKAPLIGDLHRSPIDKPFLNWDAWAKENGPIAKPKLFGVIPIIVLNTSEAVTELLSRRSRWYSNRPSSTMVDMVTGAEPGQSKFTLMHDYNANLQIHHRILSPSLGAVGAPRYQPILELESQQLLAHLLAAVDESQNSVVSIKKLYPHFERSQTSMIMMLHYGMRILNLDDPLLHQIIDIQARVTNLFSKPKLPDFIPALRHLPAIISPWKRFANKFFDEQSELYMKLFNYGKTSEGWNATKQTIEAAKKYDESRRLSDIDLGFSVATSVHGGMDTSPRQILWLFVAVIQNPEFLLRAHDVLDAVVGRDRPPCFADRPKLPLIDAATHELFRWRPIAPGSIPRRADKNDEYRGIKIGKGTTIMANAWGVGRDESVFDPSLGDLQEYVPERWLVHDGNKCLEKLRSDLPLPVFGQGKRSCLGKRVAIDGMFLQVARLLWAFDVEPLEEVDPWLMEVFGFMIIPKEFRFRLKPRGPWVRNAISGD</sequence>
<evidence type="ECO:0000313" key="2">
    <source>
        <dbReference type="Proteomes" id="UP001148629"/>
    </source>
</evidence>
<reference evidence="1" key="1">
    <citation type="submission" date="2022-08" db="EMBL/GenBank/DDBJ databases">
        <title>Genome Sequence of Fusarium decemcellulare.</title>
        <authorList>
            <person name="Buettner E."/>
        </authorList>
    </citation>
    <scope>NUCLEOTIDE SEQUENCE</scope>
    <source>
        <strain evidence="1">Babe19</strain>
    </source>
</reference>
<dbReference type="EMBL" id="JANRMS010000573">
    <property type="protein sequence ID" value="KAJ3537530.1"/>
    <property type="molecule type" value="Genomic_DNA"/>
</dbReference>
<accession>A0ACC1SDX3</accession>
<dbReference type="Proteomes" id="UP001148629">
    <property type="component" value="Unassembled WGS sequence"/>
</dbReference>
<name>A0ACC1SDX3_9HYPO</name>
<gene>
    <name evidence="1" type="ORF">NM208_g6268</name>
</gene>
<evidence type="ECO:0000313" key="1">
    <source>
        <dbReference type="EMBL" id="KAJ3537530.1"/>
    </source>
</evidence>
<organism evidence="1 2">
    <name type="scientific">Fusarium decemcellulare</name>
    <dbReference type="NCBI Taxonomy" id="57161"/>
    <lineage>
        <taxon>Eukaryota</taxon>
        <taxon>Fungi</taxon>
        <taxon>Dikarya</taxon>
        <taxon>Ascomycota</taxon>
        <taxon>Pezizomycotina</taxon>
        <taxon>Sordariomycetes</taxon>
        <taxon>Hypocreomycetidae</taxon>
        <taxon>Hypocreales</taxon>
        <taxon>Nectriaceae</taxon>
        <taxon>Fusarium</taxon>
        <taxon>Fusarium decemcellulare species complex</taxon>
    </lineage>
</organism>
<comment type="caution">
    <text evidence="1">The sequence shown here is derived from an EMBL/GenBank/DDBJ whole genome shotgun (WGS) entry which is preliminary data.</text>
</comment>
<protein>
    <submittedName>
        <fullName evidence="1">Uncharacterized protein</fullName>
    </submittedName>
</protein>
<proteinExistence type="predicted"/>